<protein>
    <submittedName>
        <fullName evidence="1">Uncharacterized protein</fullName>
    </submittedName>
</protein>
<keyword evidence="2" id="KW-1185">Reference proteome</keyword>
<organism evidence="1 2">
    <name type="scientific">Dreissena polymorpha</name>
    <name type="common">Zebra mussel</name>
    <name type="synonym">Mytilus polymorpha</name>
    <dbReference type="NCBI Taxonomy" id="45954"/>
    <lineage>
        <taxon>Eukaryota</taxon>
        <taxon>Metazoa</taxon>
        <taxon>Spiralia</taxon>
        <taxon>Lophotrochozoa</taxon>
        <taxon>Mollusca</taxon>
        <taxon>Bivalvia</taxon>
        <taxon>Autobranchia</taxon>
        <taxon>Heteroconchia</taxon>
        <taxon>Euheterodonta</taxon>
        <taxon>Imparidentia</taxon>
        <taxon>Neoheterodontei</taxon>
        <taxon>Myida</taxon>
        <taxon>Dreissenoidea</taxon>
        <taxon>Dreissenidae</taxon>
        <taxon>Dreissena</taxon>
    </lineage>
</organism>
<evidence type="ECO:0000313" key="1">
    <source>
        <dbReference type="EMBL" id="KAH3800226.1"/>
    </source>
</evidence>
<sequence length="66" mass="7184">MATANAASDCSDTESEIASSEIISLDGLTAELVKVNLRVEILAFHLKNNKAVHKHIIPPKDDKIEK</sequence>
<gene>
    <name evidence="1" type="ORF">DPMN_153857</name>
</gene>
<reference evidence="1" key="1">
    <citation type="journal article" date="2019" name="bioRxiv">
        <title>The Genome of the Zebra Mussel, Dreissena polymorpha: A Resource for Invasive Species Research.</title>
        <authorList>
            <person name="McCartney M.A."/>
            <person name="Auch B."/>
            <person name="Kono T."/>
            <person name="Mallez S."/>
            <person name="Zhang Y."/>
            <person name="Obille A."/>
            <person name="Becker A."/>
            <person name="Abrahante J.E."/>
            <person name="Garbe J."/>
            <person name="Badalamenti J.P."/>
            <person name="Herman A."/>
            <person name="Mangelson H."/>
            <person name="Liachko I."/>
            <person name="Sullivan S."/>
            <person name="Sone E.D."/>
            <person name="Koren S."/>
            <person name="Silverstein K.A.T."/>
            <person name="Beckman K.B."/>
            <person name="Gohl D.M."/>
        </authorList>
    </citation>
    <scope>NUCLEOTIDE SEQUENCE</scope>
    <source>
        <strain evidence="1">Duluth1</strain>
        <tissue evidence="1">Whole animal</tissue>
    </source>
</reference>
<proteinExistence type="predicted"/>
<dbReference type="AlphaFoldDB" id="A0A9D4J569"/>
<name>A0A9D4J569_DREPO</name>
<evidence type="ECO:0000313" key="2">
    <source>
        <dbReference type="Proteomes" id="UP000828390"/>
    </source>
</evidence>
<accession>A0A9D4J569</accession>
<comment type="caution">
    <text evidence="1">The sequence shown here is derived from an EMBL/GenBank/DDBJ whole genome shotgun (WGS) entry which is preliminary data.</text>
</comment>
<dbReference type="EMBL" id="JAIWYP010000007">
    <property type="protein sequence ID" value="KAH3800226.1"/>
    <property type="molecule type" value="Genomic_DNA"/>
</dbReference>
<reference evidence="1" key="2">
    <citation type="submission" date="2020-11" db="EMBL/GenBank/DDBJ databases">
        <authorList>
            <person name="McCartney M.A."/>
            <person name="Auch B."/>
            <person name="Kono T."/>
            <person name="Mallez S."/>
            <person name="Becker A."/>
            <person name="Gohl D.M."/>
            <person name="Silverstein K.A.T."/>
            <person name="Koren S."/>
            <person name="Bechman K.B."/>
            <person name="Herman A."/>
            <person name="Abrahante J.E."/>
            <person name="Garbe J."/>
        </authorList>
    </citation>
    <scope>NUCLEOTIDE SEQUENCE</scope>
    <source>
        <strain evidence="1">Duluth1</strain>
        <tissue evidence="1">Whole animal</tissue>
    </source>
</reference>
<dbReference type="Proteomes" id="UP000828390">
    <property type="component" value="Unassembled WGS sequence"/>
</dbReference>